<dbReference type="PRINTS" id="PR00509">
    <property type="entry name" value="PGMPMM"/>
</dbReference>
<dbReference type="SUPFAM" id="SSF55957">
    <property type="entry name" value="Phosphoglucomutase, C-terminal domain"/>
    <property type="match status" value="1"/>
</dbReference>
<proteinExistence type="inferred from homology"/>
<dbReference type="STRING" id="1555241.A0A4P9X4B9"/>
<dbReference type="OrthoDB" id="8300170at2759"/>
<dbReference type="GO" id="GO:0005975">
    <property type="term" value="P:carbohydrate metabolic process"/>
    <property type="evidence" value="ECO:0007669"/>
    <property type="project" value="InterPro"/>
</dbReference>
<dbReference type="InterPro" id="IPR016066">
    <property type="entry name" value="A-D-PHexomutase_CS"/>
</dbReference>
<dbReference type="Proteomes" id="UP000274922">
    <property type="component" value="Unassembled WGS sequence"/>
</dbReference>
<keyword evidence="6" id="KW-0413">Isomerase</keyword>
<feature type="domain" description="Alpha-D-phosphohexomutase alpha/beta/alpha" evidence="7">
    <location>
        <begin position="49"/>
        <end position="187"/>
    </location>
</feature>
<evidence type="ECO:0000256" key="1">
    <source>
        <dbReference type="ARBA" id="ARBA00001946"/>
    </source>
</evidence>
<feature type="domain" description="Alpha-D-phosphohexomutase alpha/beta/alpha" evidence="9">
    <location>
        <begin position="332"/>
        <end position="463"/>
    </location>
</feature>
<evidence type="ECO:0000313" key="10">
    <source>
        <dbReference type="EMBL" id="RKO99917.1"/>
    </source>
</evidence>
<comment type="cofactor">
    <cofactor evidence="1">
        <name>Mg(2+)</name>
        <dbReference type="ChEBI" id="CHEBI:18420"/>
    </cofactor>
</comment>
<reference evidence="11" key="1">
    <citation type="journal article" date="2018" name="Nat. Microbiol.">
        <title>Leveraging single-cell genomics to expand the fungal tree of life.</title>
        <authorList>
            <person name="Ahrendt S.R."/>
            <person name="Quandt C.A."/>
            <person name="Ciobanu D."/>
            <person name="Clum A."/>
            <person name="Salamov A."/>
            <person name="Andreopoulos B."/>
            <person name="Cheng J.F."/>
            <person name="Woyke T."/>
            <person name="Pelin A."/>
            <person name="Henrissat B."/>
            <person name="Reynolds N.K."/>
            <person name="Benny G.L."/>
            <person name="Smith M.E."/>
            <person name="James T.Y."/>
            <person name="Grigoriev I.V."/>
        </authorList>
    </citation>
    <scope>NUCLEOTIDE SEQUENCE [LARGE SCALE GENOMIC DNA]</scope>
    <source>
        <strain evidence="11">ATCC 52028</strain>
    </source>
</reference>
<dbReference type="Pfam" id="PF02878">
    <property type="entry name" value="PGM_PMM_I"/>
    <property type="match status" value="1"/>
</dbReference>
<dbReference type="InterPro" id="IPR005841">
    <property type="entry name" value="Alpha-D-phosphohexomutase_SF"/>
</dbReference>
<gene>
    <name evidence="10" type="ORF">CXG81DRAFT_13854</name>
</gene>
<evidence type="ECO:0000259" key="9">
    <source>
        <dbReference type="Pfam" id="PF02880"/>
    </source>
</evidence>
<protein>
    <recommendedName>
        <fullName evidence="12">Phosphoglucomutase, first 3 domain-containing protein</fullName>
    </recommendedName>
</protein>
<accession>A0A4P9X4B9</accession>
<evidence type="ECO:0000256" key="5">
    <source>
        <dbReference type="ARBA" id="ARBA00022842"/>
    </source>
</evidence>
<dbReference type="InterPro" id="IPR005846">
    <property type="entry name" value="A-D-PHexomutase_a/b/a-III"/>
</dbReference>
<keyword evidence="4" id="KW-0479">Metal-binding</keyword>
<dbReference type="Pfam" id="PF02880">
    <property type="entry name" value="PGM_PMM_III"/>
    <property type="match status" value="1"/>
</dbReference>
<organism evidence="10 11">
    <name type="scientific">Caulochytrium protostelioides</name>
    <dbReference type="NCBI Taxonomy" id="1555241"/>
    <lineage>
        <taxon>Eukaryota</taxon>
        <taxon>Fungi</taxon>
        <taxon>Fungi incertae sedis</taxon>
        <taxon>Chytridiomycota</taxon>
        <taxon>Chytridiomycota incertae sedis</taxon>
        <taxon>Chytridiomycetes</taxon>
        <taxon>Caulochytriales</taxon>
        <taxon>Caulochytriaceae</taxon>
        <taxon>Caulochytrium</taxon>
    </lineage>
</organism>
<dbReference type="AlphaFoldDB" id="A0A4P9X4B9"/>
<dbReference type="InterPro" id="IPR005845">
    <property type="entry name" value="A-D-PHexomutase_a/b/a-II"/>
</dbReference>
<dbReference type="Gene3D" id="3.40.120.10">
    <property type="entry name" value="Alpha-D-Glucose-1,6-Bisphosphate, subunit A, domain 3"/>
    <property type="match status" value="3"/>
</dbReference>
<evidence type="ECO:0000256" key="6">
    <source>
        <dbReference type="ARBA" id="ARBA00023235"/>
    </source>
</evidence>
<comment type="similarity">
    <text evidence="2">Belongs to the phosphohexose mutase family.</text>
</comment>
<dbReference type="InterPro" id="IPR005844">
    <property type="entry name" value="A-D-PHexomutase_a/b/a-I"/>
</dbReference>
<dbReference type="CDD" id="cd05799">
    <property type="entry name" value="PGM2"/>
    <property type="match status" value="1"/>
</dbReference>
<keyword evidence="5" id="KW-0460">Magnesium</keyword>
<evidence type="ECO:0000259" key="7">
    <source>
        <dbReference type="Pfam" id="PF02878"/>
    </source>
</evidence>
<dbReference type="InterPro" id="IPR036900">
    <property type="entry name" value="A-D-PHexomutase_C_sf"/>
</dbReference>
<evidence type="ECO:0000259" key="8">
    <source>
        <dbReference type="Pfam" id="PF02879"/>
    </source>
</evidence>
<dbReference type="SUPFAM" id="SSF53738">
    <property type="entry name" value="Phosphoglucomutase, first 3 domains"/>
    <property type="match status" value="3"/>
</dbReference>
<evidence type="ECO:0000256" key="4">
    <source>
        <dbReference type="ARBA" id="ARBA00022723"/>
    </source>
</evidence>
<name>A0A4P9X4B9_9FUNG</name>
<dbReference type="GO" id="GO:0005634">
    <property type="term" value="C:nucleus"/>
    <property type="evidence" value="ECO:0007669"/>
    <property type="project" value="TreeGrafter"/>
</dbReference>
<dbReference type="GO" id="GO:0006166">
    <property type="term" value="P:purine ribonucleoside salvage"/>
    <property type="evidence" value="ECO:0007669"/>
    <property type="project" value="TreeGrafter"/>
</dbReference>
<feature type="domain" description="Alpha-D-phosphohexomutase alpha/beta/alpha" evidence="8">
    <location>
        <begin position="215"/>
        <end position="318"/>
    </location>
</feature>
<dbReference type="PANTHER" id="PTHR45745:SF1">
    <property type="entry name" value="PHOSPHOGLUCOMUTASE 2B-RELATED"/>
    <property type="match status" value="1"/>
</dbReference>
<dbReference type="GO" id="GO:0008973">
    <property type="term" value="F:phosphopentomutase activity"/>
    <property type="evidence" value="ECO:0007669"/>
    <property type="project" value="TreeGrafter"/>
</dbReference>
<evidence type="ECO:0000256" key="3">
    <source>
        <dbReference type="ARBA" id="ARBA00022553"/>
    </source>
</evidence>
<sequence length="616" mass="66087">MAAIPEALQQRVTSYLALDQDEATASLIRQWRDAGDVAALTAALGSPLKFGTAGLRARMGPGFARMNDLTVLQASDAVARHLVATHGLAACARRGIVVGHDHRHHSARFAERAAATFLAHGIAVHAIVGPHPTPLVPFGINRLHAVAGVMVTASHNPKDDNGYKLYGDNGCQIIPPTDAAVAMLMANHPQPTTWDLSALASSPLYHDVTATLVDAYLDAIAALKIKIKTAPPTTSLIAYTAMHGVGAPFSARVFAILGLPPYVAVQSQLAPDPEFPTVAFPNPEEPHAMDEAIRVATEAGMPVVFANDPDADRFAVAERRAGTRDGWIQFTGNEIGTLLAHHLLQLYQADRAASGTAAPTKGPAFVTSAVSSKFIFHLAAKHGGYAEETLTGFKWMGNKAAELSRNGYDVLFAFEEAIGFMIGTSVLDKDGIRTEAIVAQMVYELYARGQTLQQQLDAIWAEYGVFVSQNSYYICADAAKIEGVFQLLRFGRAPIPAADVATLTTADLVYPDTIGPVAVTSVRDLTWGYDSTQPDHHPLLPVDRTAEMITFRLANGVSITLRTSGTEPKIKYYSEHVGQPGQTRDAVARELAEVMRDFLALMQPERWGLQSPAAAS</sequence>
<keyword evidence="3" id="KW-0597">Phosphoprotein</keyword>
<evidence type="ECO:0000313" key="11">
    <source>
        <dbReference type="Proteomes" id="UP000274922"/>
    </source>
</evidence>
<dbReference type="EMBL" id="ML014247">
    <property type="protein sequence ID" value="RKO99917.1"/>
    <property type="molecule type" value="Genomic_DNA"/>
</dbReference>
<keyword evidence="11" id="KW-1185">Reference proteome</keyword>
<evidence type="ECO:0000256" key="2">
    <source>
        <dbReference type="ARBA" id="ARBA00010231"/>
    </source>
</evidence>
<dbReference type="GO" id="GO:0000287">
    <property type="term" value="F:magnesium ion binding"/>
    <property type="evidence" value="ECO:0007669"/>
    <property type="project" value="InterPro"/>
</dbReference>
<evidence type="ECO:0008006" key="12">
    <source>
        <dbReference type="Google" id="ProtNLM"/>
    </source>
</evidence>
<dbReference type="PROSITE" id="PS00710">
    <property type="entry name" value="PGM_PMM"/>
    <property type="match status" value="1"/>
</dbReference>
<dbReference type="Pfam" id="PF02879">
    <property type="entry name" value="PGM_PMM_II"/>
    <property type="match status" value="1"/>
</dbReference>
<dbReference type="PANTHER" id="PTHR45745">
    <property type="entry name" value="PHOSPHOMANNOMUTASE 45A"/>
    <property type="match status" value="1"/>
</dbReference>
<dbReference type="InterPro" id="IPR016055">
    <property type="entry name" value="A-D-PHexomutase_a/b/a-I/II/III"/>
</dbReference>